<accession>A0A5A7MQK2</accession>
<dbReference type="AlphaFoldDB" id="A0A5A7MQK2"/>
<name>A0A5A7MQK2_9PROT</name>
<dbReference type="EMBL" id="BKCL01000002">
    <property type="protein sequence ID" value="GEQ97238.1"/>
    <property type="molecule type" value="Genomic_DNA"/>
</dbReference>
<organism evidence="1 2">
    <name type="scientific">Iodidimonas gelatinilytica</name>
    <dbReference type="NCBI Taxonomy" id="1236966"/>
    <lineage>
        <taxon>Bacteria</taxon>
        <taxon>Pseudomonadati</taxon>
        <taxon>Pseudomonadota</taxon>
        <taxon>Alphaproteobacteria</taxon>
        <taxon>Iodidimonadales</taxon>
        <taxon>Iodidimonadaceae</taxon>
        <taxon>Iodidimonas</taxon>
    </lineage>
</organism>
<comment type="caution">
    <text evidence="1">The sequence shown here is derived from an EMBL/GenBank/DDBJ whole genome shotgun (WGS) entry which is preliminary data.</text>
</comment>
<evidence type="ECO:0000313" key="2">
    <source>
        <dbReference type="Proteomes" id="UP000322084"/>
    </source>
</evidence>
<gene>
    <name evidence="1" type="ORF">JCM17844_08750</name>
</gene>
<reference evidence="1 2" key="1">
    <citation type="submission" date="2019-09" db="EMBL/GenBank/DDBJ databases">
        <title>NBRP : Genome information of microbial organism related human and environment.</title>
        <authorList>
            <person name="Hattori M."/>
            <person name="Oshima K."/>
            <person name="Inaba H."/>
            <person name="Suda W."/>
            <person name="Sakamoto M."/>
            <person name="Iino T."/>
            <person name="Kitahara M."/>
            <person name="Oshida Y."/>
            <person name="Iida T."/>
            <person name="Kudo T."/>
            <person name="Itoh T."/>
            <person name="Ohkuma M."/>
        </authorList>
    </citation>
    <scope>NUCLEOTIDE SEQUENCE [LARGE SCALE GENOMIC DNA]</scope>
    <source>
        <strain evidence="1 2">Hi-2</strain>
    </source>
</reference>
<dbReference type="RefSeq" id="WP_235898919.1">
    <property type="nucleotide sequence ID" value="NZ_BKCL01000002.1"/>
</dbReference>
<sequence>MGIGKAGEKCRTVKIDPRDIGAPFGLRLRLGQGAHIADNTIVHQHRFSHRGGIIGGINGAAMDQQAVCLRCLQPGHRQRHR</sequence>
<protein>
    <submittedName>
        <fullName evidence="1">Uncharacterized protein</fullName>
    </submittedName>
</protein>
<dbReference type="Proteomes" id="UP000322084">
    <property type="component" value="Unassembled WGS sequence"/>
</dbReference>
<proteinExistence type="predicted"/>
<evidence type="ECO:0000313" key="1">
    <source>
        <dbReference type="EMBL" id="GEQ97238.1"/>
    </source>
</evidence>